<dbReference type="Proteomes" id="UP000031036">
    <property type="component" value="Unassembled WGS sequence"/>
</dbReference>
<name>A0A0B2W612_TOXCA</name>
<reference evidence="1 2" key="1">
    <citation type="submission" date="2014-11" db="EMBL/GenBank/DDBJ databases">
        <title>Genetic blueprint of the zoonotic pathogen Toxocara canis.</title>
        <authorList>
            <person name="Zhu X.-Q."/>
            <person name="Korhonen P.K."/>
            <person name="Cai H."/>
            <person name="Young N.D."/>
            <person name="Nejsum P."/>
            <person name="von Samson-Himmelstjerna G."/>
            <person name="Boag P.R."/>
            <person name="Tan P."/>
            <person name="Li Q."/>
            <person name="Min J."/>
            <person name="Yang Y."/>
            <person name="Wang X."/>
            <person name="Fang X."/>
            <person name="Hall R.S."/>
            <person name="Hofmann A."/>
            <person name="Sternberg P.W."/>
            <person name="Jex A.R."/>
            <person name="Gasser R.B."/>
        </authorList>
    </citation>
    <scope>NUCLEOTIDE SEQUENCE [LARGE SCALE GENOMIC DNA]</scope>
    <source>
        <strain evidence="1">PN_DK_2014</strain>
    </source>
</reference>
<dbReference type="STRING" id="6265.A0A0B2W612"/>
<dbReference type="OrthoDB" id="10554651at2759"/>
<comment type="caution">
    <text evidence="1">The sequence shown here is derived from an EMBL/GenBank/DDBJ whole genome shotgun (WGS) entry which is preliminary data.</text>
</comment>
<organism evidence="1 2">
    <name type="scientific">Toxocara canis</name>
    <name type="common">Canine roundworm</name>
    <dbReference type="NCBI Taxonomy" id="6265"/>
    <lineage>
        <taxon>Eukaryota</taxon>
        <taxon>Metazoa</taxon>
        <taxon>Ecdysozoa</taxon>
        <taxon>Nematoda</taxon>
        <taxon>Chromadorea</taxon>
        <taxon>Rhabditida</taxon>
        <taxon>Spirurina</taxon>
        <taxon>Ascaridomorpha</taxon>
        <taxon>Ascaridoidea</taxon>
        <taxon>Toxocaridae</taxon>
        <taxon>Toxocara</taxon>
    </lineage>
</organism>
<accession>A0A0B2W612</accession>
<dbReference type="EMBL" id="JPKZ01000116">
    <property type="protein sequence ID" value="KHN89002.1"/>
    <property type="molecule type" value="Genomic_DNA"/>
</dbReference>
<evidence type="ECO:0000313" key="2">
    <source>
        <dbReference type="Proteomes" id="UP000031036"/>
    </source>
</evidence>
<sequence length="137" mass="15642">MFSSDIAYNKSTSGQLHYFETNSTVSENRCRTIPDITIRENCNRLIVMMRNATTKTSACKGYMDVSVKLSSYHDFICFHTGICPMGYNRYMYKPYTSHPQRAFVLRSNTGKYSIGNGTVQVNSKLDVDCSKKHSQYS</sequence>
<gene>
    <name evidence="1" type="ORF">Tcan_07431</name>
</gene>
<evidence type="ECO:0000313" key="1">
    <source>
        <dbReference type="EMBL" id="KHN89002.1"/>
    </source>
</evidence>
<keyword evidence="2" id="KW-1185">Reference proteome</keyword>
<dbReference type="AlphaFoldDB" id="A0A0B2W612"/>
<protein>
    <submittedName>
        <fullName evidence="1">Uncharacterized protein</fullName>
    </submittedName>
</protein>
<proteinExistence type="predicted"/>